<keyword evidence="7" id="KW-0560">Oxidoreductase</keyword>
<keyword evidence="9" id="KW-0503">Monooxygenase</keyword>
<evidence type="ECO:0000256" key="10">
    <source>
        <dbReference type="ARBA" id="ARBA00023136"/>
    </source>
</evidence>
<keyword evidence="8" id="KW-0408">Iron</keyword>
<dbReference type="Gene3D" id="1.20.120.990">
    <property type="entry name" value="Glycosyltransferase family 88, C-terminal domain"/>
    <property type="match status" value="1"/>
</dbReference>
<evidence type="ECO:0000256" key="4">
    <source>
        <dbReference type="ARBA" id="ARBA00022692"/>
    </source>
</evidence>
<dbReference type="SUPFAM" id="SSF48264">
    <property type="entry name" value="Cytochrome P450"/>
    <property type="match status" value="1"/>
</dbReference>
<accession>A0AAW2TP94</accession>
<proteinExistence type="inferred from homology"/>
<keyword evidence="10" id="KW-0472">Membrane</keyword>
<dbReference type="GO" id="GO:0016020">
    <property type="term" value="C:membrane"/>
    <property type="evidence" value="ECO:0007669"/>
    <property type="project" value="UniProtKB-SubCell"/>
</dbReference>
<dbReference type="AlphaFoldDB" id="A0AAW2TP94"/>
<dbReference type="InterPro" id="IPR036396">
    <property type="entry name" value="Cyt_P450_sf"/>
</dbReference>
<keyword evidence="4" id="KW-0812">Transmembrane</keyword>
<organism evidence="11">
    <name type="scientific">Sesamum latifolium</name>
    <dbReference type="NCBI Taxonomy" id="2727402"/>
    <lineage>
        <taxon>Eukaryota</taxon>
        <taxon>Viridiplantae</taxon>
        <taxon>Streptophyta</taxon>
        <taxon>Embryophyta</taxon>
        <taxon>Tracheophyta</taxon>
        <taxon>Spermatophyta</taxon>
        <taxon>Magnoliopsida</taxon>
        <taxon>eudicotyledons</taxon>
        <taxon>Gunneridae</taxon>
        <taxon>Pentapetalae</taxon>
        <taxon>asterids</taxon>
        <taxon>lamiids</taxon>
        <taxon>Lamiales</taxon>
        <taxon>Pedaliaceae</taxon>
        <taxon>Sesamum</taxon>
    </lineage>
</organism>
<name>A0AAW2TP94_9LAMI</name>
<dbReference type="GO" id="GO:0005506">
    <property type="term" value="F:iron ion binding"/>
    <property type="evidence" value="ECO:0007669"/>
    <property type="project" value="InterPro"/>
</dbReference>
<dbReference type="EMBL" id="JACGWN010000014">
    <property type="protein sequence ID" value="KAL0406686.1"/>
    <property type="molecule type" value="Genomic_DNA"/>
</dbReference>
<dbReference type="GO" id="GO:0016705">
    <property type="term" value="F:oxidoreductase activity, acting on paired donors, with incorporation or reduction of molecular oxygen"/>
    <property type="evidence" value="ECO:0007669"/>
    <property type="project" value="InterPro"/>
</dbReference>
<dbReference type="PANTHER" id="PTHR24282:SF273">
    <property type="entry name" value="CYTOCHROME P450 CYP72A219-LIKE"/>
    <property type="match status" value="1"/>
</dbReference>
<reference evidence="11" key="2">
    <citation type="journal article" date="2024" name="Plant">
        <title>Genomic evolution and insights into agronomic trait innovations of Sesamum species.</title>
        <authorList>
            <person name="Miao H."/>
            <person name="Wang L."/>
            <person name="Qu L."/>
            <person name="Liu H."/>
            <person name="Sun Y."/>
            <person name="Le M."/>
            <person name="Wang Q."/>
            <person name="Wei S."/>
            <person name="Zheng Y."/>
            <person name="Lin W."/>
            <person name="Duan Y."/>
            <person name="Cao H."/>
            <person name="Xiong S."/>
            <person name="Wang X."/>
            <person name="Wei L."/>
            <person name="Li C."/>
            <person name="Ma Q."/>
            <person name="Ju M."/>
            <person name="Zhao R."/>
            <person name="Li G."/>
            <person name="Mu C."/>
            <person name="Tian Q."/>
            <person name="Mei H."/>
            <person name="Zhang T."/>
            <person name="Gao T."/>
            <person name="Zhang H."/>
        </authorList>
    </citation>
    <scope>NUCLEOTIDE SEQUENCE</scope>
    <source>
        <strain evidence="11">KEN1</strain>
    </source>
</reference>
<keyword evidence="3" id="KW-0349">Heme</keyword>
<comment type="caution">
    <text evidence="11">The sequence shown here is derived from an EMBL/GenBank/DDBJ whole genome shotgun (WGS) entry which is preliminary data.</text>
</comment>
<comment type="subcellular location">
    <subcellularLocation>
        <location evidence="1">Membrane</location>
    </subcellularLocation>
</comment>
<evidence type="ECO:0000256" key="9">
    <source>
        <dbReference type="ARBA" id="ARBA00023033"/>
    </source>
</evidence>
<dbReference type="GO" id="GO:0020037">
    <property type="term" value="F:heme binding"/>
    <property type="evidence" value="ECO:0007669"/>
    <property type="project" value="InterPro"/>
</dbReference>
<keyword evidence="5" id="KW-0479">Metal-binding</keyword>
<dbReference type="GO" id="GO:0004497">
    <property type="term" value="F:monooxygenase activity"/>
    <property type="evidence" value="ECO:0007669"/>
    <property type="project" value="UniProtKB-KW"/>
</dbReference>
<evidence type="ECO:0000256" key="8">
    <source>
        <dbReference type="ARBA" id="ARBA00023004"/>
    </source>
</evidence>
<sequence>MVPAIGLSCSSMIDKWKAMVSSSEEGWCEVDIRPYLEDLTGDVISRTAFGGSYEEGRRIFELQRHRMELILQLMQFSFIPGWR</sequence>
<comment type="similarity">
    <text evidence="2">Belongs to the cytochrome P450 family.</text>
</comment>
<evidence type="ECO:0000256" key="7">
    <source>
        <dbReference type="ARBA" id="ARBA00023002"/>
    </source>
</evidence>
<keyword evidence="6" id="KW-1133">Transmembrane helix</keyword>
<evidence type="ECO:0000256" key="2">
    <source>
        <dbReference type="ARBA" id="ARBA00010617"/>
    </source>
</evidence>
<dbReference type="InterPro" id="IPR050665">
    <property type="entry name" value="Cytochrome_P450_Monooxygen"/>
</dbReference>
<evidence type="ECO:0000256" key="6">
    <source>
        <dbReference type="ARBA" id="ARBA00022989"/>
    </source>
</evidence>
<evidence type="ECO:0000256" key="1">
    <source>
        <dbReference type="ARBA" id="ARBA00004370"/>
    </source>
</evidence>
<evidence type="ECO:0000256" key="5">
    <source>
        <dbReference type="ARBA" id="ARBA00022723"/>
    </source>
</evidence>
<evidence type="ECO:0000313" key="11">
    <source>
        <dbReference type="EMBL" id="KAL0406686.1"/>
    </source>
</evidence>
<dbReference type="PANTHER" id="PTHR24282">
    <property type="entry name" value="CYTOCHROME P450 FAMILY MEMBER"/>
    <property type="match status" value="1"/>
</dbReference>
<gene>
    <name evidence="11" type="ORF">Slati_3982500</name>
</gene>
<reference evidence="11" key="1">
    <citation type="submission" date="2020-06" db="EMBL/GenBank/DDBJ databases">
        <authorList>
            <person name="Li T."/>
            <person name="Hu X."/>
            <person name="Zhang T."/>
            <person name="Song X."/>
            <person name="Zhang H."/>
            <person name="Dai N."/>
            <person name="Sheng W."/>
            <person name="Hou X."/>
            <person name="Wei L."/>
        </authorList>
    </citation>
    <scope>NUCLEOTIDE SEQUENCE</scope>
    <source>
        <strain evidence="11">KEN1</strain>
        <tissue evidence="11">Leaf</tissue>
    </source>
</reference>
<evidence type="ECO:0000256" key="3">
    <source>
        <dbReference type="ARBA" id="ARBA00022617"/>
    </source>
</evidence>
<protein>
    <submittedName>
        <fullName evidence="11">Cytochrome</fullName>
    </submittedName>
</protein>